<dbReference type="VEuPathDB" id="VectorBase:GAUT031757"/>
<evidence type="ECO:0000313" key="3">
    <source>
        <dbReference type="Proteomes" id="UP000078200"/>
    </source>
</evidence>
<reference evidence="2" key="1">
    <citation type="submission" date="2020-05" db="UniProtKB">
        <authorList>
            <consortium name="EnsemblMetazoa"/>
        </authorList>
    </citation>
    <scope>IDENTIFICATION</scope>
    <source>
        <strain evidence="2">TTRI</strain>
    </source>
</reference>
<evidence type="ECO:0000256" key="1">
    <source>
        <dbReference type="SAM" id="MobiDB-lite"/>
    </source>
</evidence>
<organism evidence="2 3">
    <name type="scientific">Glossina austeni</name>
    <name type="common">Savannah tsetse fly</name>
    <dbReference type="NCBI Taxonomy" id="7395"/>
    <lineage>
        <taxon>Eukaryota</taxon>
        <taxon>Metazoa</taxon>
        <taxon>Ecdysozoa</taxon>
        <taxon>Arthropoda</taxon>
        <taxon>Hexapoda</taxon>
        <taxon>Insecta</taxon>
        <taxon>Pterygota</taxon>
        <taxon>Neoptera</taxon>
        <taxon>Endopterygota</taxon>
        <taxon>Diptera</taxon>
        <taxon>Brachycera</taxon>
        <taxon>Muscomorpha</taxon>
        <taxon>Hippoboscoidea</taxon>
        <taxon>Glossinidae</taxon>
        <taxon>Glossina</taxon>
    </lineage>
</organism>
<protein>
    <submittedName>
        <fullName evidence="2">Uncharacterized protein</fullName>
    </submittedName>
</protein>
<accession>A0A1A9VBB9</accession>
<evidence type="ECO:0000313" key="2">
    <source>
        <dbReference type="EnsemblMetazoa" id="GAUT031757-PA"/>
    </source>
</evidence>
<sequence length="161" mass="17010">MPVIPLVPLKSLSTDEEFGTKADIVDRPAGPAKPPAVLDRPETVPPPPPPAPVPLPIPPFVTDGAHVTVELVPVVAVILDAAAAAAAEEAAAAAAERPALAFIAADNSICNSSQRTFSKAAYHYHIIKENKNYLICLKNSPDVLVQFQLDAFPHLAIDSRK</sequence>
<keyword evidence="3" id="KW-1185">Reference proteome</keyword>
<dbReference type="EnsemblMetazoa" id="GAUT031757-RA">
    <property type="protein sequence ID" value="GAUT031757-PA"/>
    <property type="gene ID" value="GAUT031757"/>
</dbReference>
<feature type="region of interest" description="Disordered" evidence="1">
    <location>
        <begin position="17"/>
        <end position="49"/>
    </location>
</feature>
<dbReference type="Proteomes" id="UP000078200">
    <property type="component" value="Unassembled WGS sequence"/>
</dbReference>
<proteinExistence type="predicted"/>
<name>A0A1A9VBB9_GLOAU</name>
<dbReference type="AlphaFoldDB" id="A0A1A9VBB9"/>